<dbReference type="EMBL" id="JAWCUI010000085">
    <property type="protein sequence ID" value="KAL1888770.1"/>
    <property type="molecule type" value="Genomic_DNA"/>
</dbReference>
<dbReference type="Pfam" id="PF07690">
    <property type="entry name" value="MFS_1"/>
    <property type="match status" value="1"/>
</dbReference>
<evidence type="ECO:0000256" key="1">
    <source>
        <dbReference type="ARBA" id="ARBA00004141"/>
    </source>
</evidence>
<comment type="subcellular location">
    <subcellularLocation>
        <location evidence="1">Membrane</location>
        <topology evidence="1">Multi-pass membrane protein</topology>
    </subcellularLocation>
</comment>
<feature type="transmembrane region" description="Helical" evidence="6">
    <location>
        <begin position="123"/>
        <end position="141"/>
    </location>
</feature>
<comment type="caution">
    <text evidence="8">The sequence shown here is derived from an EMBL/GenBank/DDBJ whole genome shotgun (WGS) entry which is preliminary data.</text>
</comment>
<organism evidence="8 9">
    <name type="scientific">Sporothrix stenoceras</name>
    <dbReference type="NCBI Taxonomy" id="5173"/>
    <lineage>
        <taxon>Eukaryota</taxon>
        <taxon>Fungi</taxon>
        <taxon>Dikarya</taxon>
        <taxon>Ascomycota</taxon>
        <taxon>Pezizomycotina</taxon>
        <taxon>Sordariomycetes</taxon>
        <taxon>Sordariomycetidae</taxon>
        <taxon>Ophiostomatales</taxon>
        <taxon>Ophiostomataceae</taxon>
        <taxon>Sporothrix</taxon>
    </lineage>
</organism>
<feature type="transmembrane region" description="Helical" evidence="6">
    <location>
        <begin position="98"/>
        <end position="116"/>
    </location>
</feature>
<feature type="transmembrane region" description="Helical" evidence="6">
    <location>
        <begin position="183"/>
        <end position="205"/>
    </location>
</feature>
<feature type="transmembrane region" description="Helical" evidence="6">
    <location>
        <begin position="217"/>
        <end position="239"/>
    </location>
</feature>
<evidence type="ECO:0000256" key="6">
    <source>
        <dbReference type="SAM" id="Phobius"/>
    </source>
</evidence>
<evidence type="ECO:0000256" key="5">
    <source>
        <dbReference type="ARBA" id="ARBA00023136"/>
    </source>
</evidence>
<dbReference type="PANTHER" id="PTHR43791:SF50">
    <property type="entry name" value="TRANSPORTER, PUTATIVE (AFU_ORTHOLOGUE AFUA_2G00840)-RELATED"/>
    <property type="match status" value="1"/>
</dbReference>
<dbReference type="Proteomes" id="UP001583186">
    <property type="component" value="Unassembled WGS sequence"/>
</dbReference>
<proteinExistence type="predicted"/>
<dbReference type="PANTHER" id="PTHR43791">
    <property type="entry name" value="PERMEASE-RELATED"/>
    <property type="match status" value="1"/>
</dbReference>
<feature type="transmembrane region" description="Helical" evidence="6">
    <location>
        <begin position="300"/>
        <end position="321"/>
    </location>
</feature>
<keyword evidence="2" id="KW-0813">Transport</keyword>
<protein>
    <recommendedName>
        <fullName evidence="7">Major facilitator superfamily (MFS) profile domain-containing protein</fullName>
    </recommendedName>
</protein>
<dbReference type="InterPro" id="IPR020846">
    <property type="entry name" value="MFS_dom"/>
</dbReference>
<feature type="transmembrane region" description="Helical" evidence="6">
    <location>
        <begin position="333"/>
        <end position="349"/>
    </location>
</feature>
<reference evidence="8 9" key="1">
    <citation type="journal article" date="2024" name="IMA Fungus">
        <title>IMA Genome - F19 : A genome assembly and annotation guide to empower mycologists, including annotated draft genome sequences of Ceratocystis pirilliformis, Diaporthe australafricana, Fusarium ophioides, Paecilomyces lecythidis, and Sporothrix stenoceras.</title>
        <authorList>
            <person name="Aylward J."/>
            <person name="Wilson A.M."/>
            <person name="Visagie C.M."/>
            <person name="Spraker J."/>
            <person name="Barnes I."/>
            <person name="Buitendag C."/>
            <person name="Ceriani C."/>
            <person name="Del Mar Angel L."/>
            <person name="du Plessis D."/>
            <person name="Fuchs T."/>
            <person name="Gasser K."/>
            <person name="Kramer D."/>
            <person name="Li W."/>
            <person name="Munsamy K."/>
            <person name="Piso A."/>
            <person name="Price J.L."/>
            <person name="Sonnekus B."/>
            <person name="Thomas C."/>
            <person name="van der Nest A."/>
            <person name="van Dijk A."/>
            <person name="van Heerden A."/>
            <person name="van Vuuren N."/>
            <person name="Yilmaz N."/>
            <person name="Duong T.A."/>
            <person name="van der Merwe N.A."/>
            <person name="Wingfield M.J."/>
            <person name="Wingfield B.D."/>
        </authorList>
    </citation>
    <scope>NUCLEOTIDE SEQUENCE [LARGE SCALE GENOMIC DNA]</scope>
    <source>
        <strain evidence="8 9">CMW 5346</strain>
    </source>
</reference>
<keyword evidence="5 6" id="KW-0472">Membrane</keyword>
<evidence type="ECO:0000313" key="9">
    <source>
        <dbReference type="Proteomes" id="UP001583186"/>
    </source>
</evidence>
<dbReference type="Gene3D" id="1.20.1250.20">
    <property type="entry name" value="MFS general substrate transporter like domains"/>
    <property type="match status" value="2"/>
</dbReference>
<gene>
    <name evidence="8" type="ORF">Sste5346_009324</name>
</gene>
<feature type="domain" description="Major facilitator superfamily (MFS) profile" evidence="7">
    <location>
        <begin position="57"/>
        <end position="480"/>
    </location>
</feature>
<feature type="transmembrane region" description="Helical" evidence="6">
    <location>
        <begin position="449"/>
        <end position="474"/>
    </location>
</feature>
<dbReference type="InterPro" id="IPR036259">
    <property type="entry name" value="MFS_trans_sf"/>
</dbReference>
<evidence type="ECO:0000256" key="2">
    <source>
        <dbReference type="ARBA" id="ARBA00022448"/>
    </source>
</evidence>
<dbReference type="PROSITE" id="PS50850">
    <property type="entry name" value="MFS"/>
    <property type="match status" value="1"/>
</dbReference>
<feature type="transmembrane region" description="Helical" evidence="6">
    <location>
        <begin position="361"/>
        <end position="380"/>
    </location>
</feature>
<evidence type="ECO:0000256" key="4">
    <source>
        <dbReference type="ARBA" id="ARBA00022989"/>
    </source>
</evidence>
<feature type="transmembrane region" description="Helical" evidence="6">
    <location>
        <begin position="386"/>
        <end position="409"/>
    </location>
</feature>
<dbReference type="InterPro" id="IPR011701">
    <property type="entry name" value="MFS"/>
</dbReference>
<dbReference type="SUPFAM" id="SSF103473">
    <property type="entry name" value="MFS general substrate transporter"/>
    <property type="match status" value="1"/>
</dbReference>
<keyword evidence="3 6" id="KW-0812">Transmembrane</keyword>
<keyword evidence="9" id="KW-1185">Reference proteome</keyword>
<keyword evidence="4 6" id="KW-1133">Transmembrane helix</keyword>
<accession>A0ABR3YL57</accession>
<feature type="transmembrane region" description="Helical" evidence="6">
    <location>
        <begin position="153"/>
        <end position="171"/>
    </location>
</feature>
<sequence length="520" mass="56660">MGPSTQKPLPDSSLADMTELGAGKTISNTVGETIGDDTACFDPLVLRRLKRKADFILLPLLTIAYLLNSLDRSNLSNAHTAGLTADLGLVGNQYNQLLTYYSIPLVILGPVFTMLTRFFGARCVLSAMLLVFGAASLASGFVHNFKEMVVCRVFVGAFESGFLASVIYYLSTWYTRRELASRIGIFYAALVGSSAFGGLFAYGMFQIKSQNETYFRWSYLFFLEGGLTMLWAVVVLLALPSGPQSAWFLSASEKEVALLRIEQDALRVGRLLSSGVFSAPTFSWKEALSEFTTPHGYIRVTLSFLGGTVLTSNANFLAIVVQRLGYSVVKTNLYTVAPALVGAVVLIAICKSSDYFHERGFHQAAASTLSLVGYIILATISSTNTAVLYFAMFLCTMGAYPGTPIGAAWTMDNIPNLNARALTSGIFVAVGNCGGILSSNLYFAREAPRYITCLVVNIVMSAILVVASVAYTLWMRWENRRRDKKYGLSIDTSITSMEGTTEGTMEGINSSRDPRFRFAT</sequence>
<evidence type="ECO:0000313" key="8">
    <source>
        <dbReference type="EMBL" id="KAL1888770.1"/>
    </source>
</evidence>
<feature type="transmembrane region" description="Helical" evidence="6">
    <location>
        <begin position="421"/>
        <end position="443"/>
    </location>
</feature>
<evidence type="ECO:0000259" key="7">
    <source>
        <dbReference type="PROSITE" id="PS50850"/>
    </source>
</evidence>
<evidence type="ECO:0000256" key="3">
    <source>
        <dbReference type="ARBA" id="ARBA00022692"/>
    </source>
</evidence>
<name>A0ABR3YL57_9PEZI</name>